<dbReference type="AlphaFoldDB" id="A0AAD9N536"/>
<dbReference type="EMBL" id="JAODUP010000232">
    <property type="protein sequence ID" value="KAK2155753.1"/>
    <property type="molecule type" value="Genomic_DNA"/>
</dbReference>
<evidence type="ECO:0000256" key="1">
    <source>
        <dbReference type="SAM" id="MobiDB-lite"/>
    </source>
</evidence>
<keyword evidence="2" id="KW-0472">Membrane</keyword>
<accession>A0AAD9N536</accession>
<feature type="transmembrane region" description="Helical" evidence="2">
    <location>
        <begin position="109"/>
        <end position="138"/>
    </location>
</feature>
<name>A0AAD9N536_9ANNE</name>
<feature type="compositionally biased region" description="Basic and acidic residues" evidence="1">
    <location>
        <begin position="44"/>
        <end position="54"/>
    </location>
</feature>
<keyword evidence="4" id="KW-1185">Reference proteome</keyword>
<evidence type="ECO:0000313" key="4">
    <source>
        <dbReference type="Proteomes" id="UP001208570"/>
    </source>
</evidence>
<evidence type="ECO:0000313" key="3">
    <source>
        <dbReference type="EMBL" id="KAK2155753.1"/>
    </source>
</evidence>
<sequence>MTKEEDPTEIQSSVQYKRFDNSDVEDENKPSDGTPTPETSPSPPERREKPRDDPENGASELVDNKPPNERDASEGTGRGKDGEQGKEIILQMNGTLGSGEPPQEPAWNWLNLVISIASIFCCSVCGVLATVTSVLAYVDHRVGDFNAAHRKRVASYGLALSALIVGVICMVIIVLVAIHFDNKSI</sequence>
<keyword evidence="2" id="KW-1133">Transmembrane helix</keyword>
<organism evidence="3 4">
    <name type="scientific">Paralvinella palmiformis</name>
    <dbReference type="NCBI Taxonomy" id="53620"/>
    <lineage>
        <taxon>Eukaryota</taxon>
        <taxon>Metazoa</taxon>
        <taxon>Spiralia</taxon>
        <taxon>Lophotrochozoa</taxon>
        <taxon>Annelida</taxon>
        <taxon>Polychaeta</taxon>
        <taxon>Sedentaria</taxon>
        <taxon>Canalipalpata</taxon>
        <taxon>Terebellida</taxon>
        <taxon>Terebelliformia</taxon>
        <taxon>Alvinellidae</taxon>
        <taxon>Paralvinella</taxon>
    </lineage>
</organism>
<keyword evidence="2" id="KW-0812">Transmembrane</keyword>
<comment type="caution">
    <text evidence="3">The sequence shown here is derived from an EMBL/GenBank/DDBJ whole genome shotgun (WGS) entry which is preliminary data.</text>
</comment>
<protein>
    <submittedName>
        <fullName evidence="3">Uncharacterized protein</fullName>
    </submittedName>
</protein>
<reference evidence="3" key="1">
    <citation type="journal article" date="2023" name="Mol. Biol. Evol.">
        <title>Third-Generation Sequencing Reveals the Adaptive Role of the Epigenome in Three Deep-Sea Polychaetes.</title>
        <authorList>
            <person name="Perez M."/>
            <person name="Aroh O."/>
            <person name="Sun Y."/>
            <person name="Lan Y."/>
            <person name="Juniper S.K."/>
            <person name="Young C.R."/>
            <person name="Angers B."/>
            <person name="Qian P.Y."/>
        </authorList>
    </citation>
    <scope>NUCLEOTIDE SEQUENCE</scope>
    <source>
        <strain evidence="3">P08H-3</strain>
    </source>
</reference>
<proteinExistence type="predicted"/>
<feature type="region of interest" description="Disordered" evidence="1">
    <location>
        <begin position="1"/>
        <end position="85"/>
    </location>
</feature>
<feature type="transmembrane region" description="Helical" evidence="2">
    <location>
        <begin position="158"/>
        <end position="180"/>
    </location>
</feature>
<dbReference type="Proteomes" id="UP001208570">
    <property type="component" value="Unassembled WGS sequence"/>
</dbReference>
<evidence type="ECO:0000256" key="2">
    <source>
        <dbReference type="SAM" id="Phobius"/>
    </source>
</evidence>
<gene>
    <name evidence="3" type="ORF">LSH36_232g02017</name>
</gene>
<feature type="compositionally biased region" description="Basic and acidic residues" evidence="1">
    <location>
        <begin position="62"/>
        <end position="85"/>
    </location>
</feature>